<reference evidence="7 8" key="1">
    <citation type="journal article" date="2018" name="Biotechnol. Biofuels">
        <title>Integrative visual omics of the white-rot fungus Polyporus brumalis exposes the biotechnological potential of its oxidative enzymes for delignifying raw plant biomass.</title>
        <authorList>
            <person name="Miyauchi S."/>
            <person name="Rancon A."/>
            <person name="Drula E."/>
            <person name="Hage H."/>
            <person name="Chaduli D."/>
            <person name="Favel A."/>
            <person name="Grisel S."/>
            <person name="Henrissat B."/>
            <person name="Herpoel-Gimbert I."/>
            <person name="Ruiz-Duenas F.J."/>
            <person name="Chevret D."/>
            <person name="Hainaut M."/>
            <person name="Lin J."/>
            <person name="Wang M."/>
            <person name="Pangilinan J."/>
            <person name="Lipzen A."/>
            <person name="Lesage-Meessen L."/>
            <person name="Navarro D."/>
            <person name="Riley R."/>
            <person name="Grigoriev I.V."/>
            <person name="Zhou S."/>
            <person name="Raouche S."/>
            <person name="Rosso M.N."/>
        </authorList>
    </citation>
    <scope>NUCLEOTIDE SEQUENCE [LARGE SCALE GENOMIC DNA]</scope>
    <source>
        <strain evidence="7 8">BRFM 1820</strain>
    </source>
</reference>
<dbReference type="Proteomes" id="UP000256964">
    <property type="component" value="Unassembled WGS sequence"/>
</dbReference>
<evidence type="ECO:0000256" key="1">
    <source>
        <dbReference type="ARBA" id="ARBA00010578"/>
    </source>
</evidence>
<evidence type="ECO:0000256" key="5">
    <source>
        <dbReference type="SAM" id="MobiDB-lite"/>
    </source>
</evidence>
<evidence type="ECO:0000313" key="7">
    <source>
        <dbReference type="EMBL" id="RDX54719.1"/>
    </source>
</evidence>
<dbReference type="AlphaFoldDB" id="A0A371DQB4"/>
<feature type="compositionally biased region" description="Basic and acidic residues" evidence="5">
    <location>
        <begin position="902"/>
        <end position="921"/>
    </location>
</feature>
<dbReference type="GO" id="GO:0015031">
    <property type="term" value="P:protein transport"/>
    <property type="evidence" value="ECO:0007669"/>
    <property type="project" value="UniProtKB-KW"/>
</dbReference>
<organism evidence="7 8">
    <name type="scientific">Lentinus brumalis</name>
    <dbReference type="NCBI Taxonomy" id="2498619"/>
    <lineage>
        <taxon>Eukaryota</taxon>
        <taxon>Fungi</taxon>
        <taxon>Dikarya</taxon>
        <taxon>Basidiomycota</taxon>
        <taxon>Agaricomycotina</taxon>
        <taxon>Agaricomycetes</taxon>
        <taxon>Polyporales</taxon>
        <taxon>Polyporaceae</taxon>
        <taxon>Lentinus</taxon>
    </lineage>
</organism>
<comment type="similarity">
    <text evidence="1 4">Belongs to the SEC5 family.</text>
</comment>
<evidence type="ECO:0000256" key="2">
    <source>
        <dbReference type="ARBA" id="ARBA00022448"/>
    </source>
</evidence>
<evidence type="ECO:0000259" key="6">
    <source>
        <dbReference type="Pfam" id="PF15469"/>
    </source>
</evidence>
<dbReference type="Pfam" id="PF15469">
    <property type="entry name" value="Sec5"/>
    <property type="match status" value="1"/>
</dbReference>
<dbReference type="STRING" id="139420.A0A371DQB4"/>
<comment type="function">
    <text evidence="4">Component of the exocyst complex involved in the docking of exocytic vesicles with fusion sites on the plasma membrane.</text>
</comment>
<gene>
    <name evidence="7" type="ORF">OH76DRAFT_1340885</name>
</gene>
<proteinExistence type="inferred from homology"/>
<keyword evidence="3 4" id="KW-0268">Exocytosis</keyword>
<accession>A0A371DQB4</accession>
<keyword evidence="2 4" id="KW-0813">Transport</keyword>
<feature type="domain" description="Exocyst complex component EXOC2/Sec5 N-terminal" evidence="6">
    <location>
        <begin position="49"/>
        <end position="877"/>
    </location>
</feature>
<dbReference type="InterPro" id="IPR029175">
    <property type="entry name" value="EXOC2/Sec5"/>
</dbReference>
<name>A0A371DQB4_9APHY</name>
<feature type="region of interest" description="Disordered" evidence="5">
    <location>
        <begin position="880"/>
        <end position="921"/>
    </location>
</feature>
<sequence length="921" mass="102990">MGRLNFDIDDDALLKAYKLSSISATRWEEIEEDADIAVPGITGPTETDTDPLGLGATVDLRDMDSETKAAVLITSKSFNPKAFLSVVHPNATYQDLSAAIAHLRTSLDSRSEAIRVLVEENFDRFVAVKASTDALYAEMREGILADHTDYASKPLKDHLKAAAQKADQVFLPVLENAMKAQKLRTTLGVFERSKFFFNLPSALVECIEAGRYEAAMRDYKKGKLLLETRPNQLLPVATRKDGQAIESAQQQQKRILDKVWATVEKVMNQMRNELLGKLQDPSRSVEEQEKTIEILYEFSTSDEPAWTYFDAQHKHIMQHMRDTYNAAVKSIEALNEKDHLDGPDTGALNRELASQLQACVQAFEAKQSDAVIAQSGGQEVWEAIQTMVKNVSEAMLTSLPNFWRISKSFMEGRYKKSVASSSRRSPTQCRTMALDIIKLYIALLSEFFMFSDMAVMSPGRNTAPPLFPKSSNSLTTAHHLMKILGEIQDSVNDITGIEISGEATSSLKALLESARWKFTDLLVNAWLRDANVFYYLENWIGSTVDPYTTVYLSQMRTFQKQITTSAFKIAGGVDLSTSSASSSRSKTQNAIANEFVQKITKAFLDALYAFLDGLVHLASDESPSTSAAADPNLSKMKPTPLNPNSVPGTNPLELVKVEEADTRVLLVVSNFGHLTRVLIPSMTTELETSLNISIENEKQTLMTVVQELDKTLFESYFKPKSVALTAIVRNGVLDPHMDWYETPQPKGEFIRPYIYETLMYLVGVHAQVSAAAAPLLERTLNALVEDVAEEALRCFRQVKRFGMGGMLRATLEIEFMHQTLSRYITKSAEKTLSELYTKISQAYAKRPGDENLQAHLEGVKRTLSDARRATGIEFLCFRQTKERPKDKSKGDAESTTGSSRTGGERDKERERRRERARVERV</sequence>
<dbReference type="GO" id="GO:0006887">
    <property type="term" value="P:exocytosis"/>
    <property type="evidence" value="ECO:0007669"/>
    <property type="project" value="UniProtKB-KW"/>
</dbReference>
<feature type="compositionally biased region" description="Basic and acidic residues" evidence="5">
    <location>
        <begin position="880"/>
        <end position="892"/>
    </location>
</feature>
<protein>
    <recommendedName>
        <fullName evidence="4">Exocyst complex component SEC5</fullName>
    </recommendedName>
</protein>
<dbReference type="PANTHER" id="PTHR13043:SF1">
    <property type="entry name" value="EXOCYST COMPLEX COMPONENT 2"/>
    <property type="match status" value="1"/>
</dbReference>
<dbReference type="GO" id="GO:0000145">
    <property type="term" value="C:exocyst"/>
    <property type="evidence" value="ECO:0007669"/>
    <property type="project" value="UniProtKB-UniRule"/>
</dbReference>
<dbReference type="OrthoDB" id="26242at2759"/>
<evidence type="ECO:0000256" key="4">
    <source>
        <dbReference type="RuleBase" id="RU365069"/>
    </source>
</evidence>
<keyword evidence="8" id="KW-1185">Reference proteome</keyword>
<dbReference type="PANTHER" id="PTHR13043">
    <property type="entry name" value="EXOCYST COMPLEX COMPONENT SEC5"/>
    <property type="match status" value="1"/>
</dbReference>
<keyword evidence="4" id="KW-0653">Protein transport</keyword>
<comment type="subunit">
    <text evidence="4">Component of the exocyst complex.</text>
</comment>
<feature type="region of interest" description="Disordered" evidence="5">
    <location>
        <begin position="626"/>
        <end position="647"/>
    </location>
</feature>
<evidence type="ECO:0000313" key="8">
    <source>
        <dbReference type="Proteomes" id="UP000256964"/>
    </source>
</evidence>
<dbReference type="InterPro" id="IPR039481">
    <property type="entry name" value="EXOC2/Sec5_N_dom"/>
</dbReference>
<evidence type="ECO:0000256" key="3">
    <source>
        <dbReference type="ARBA" id="ARBA00022483"/>
    </source>
</evidence>
<dbReference type="EMBL" id="KZ857384">
    <property type="protein sequence ID" value="RDX54719.1"/>
    <property type="molecule type" value="Genomic_DNA"/>
</dbReference>
<dbReference type="GO" id="GO:0006893">
    <property type="term" value="P:Golgi to plasma membrane transport"/>
    <property type="evidence" value="ECO:0007669"/>
    <property type="project" value="UniProtKB-UniRule"/>
</dbReference>